<proteinExistence type="predicted"/>
<dbReference type="OrthoDB" id="6052743at2"/>
<keyword evidence="1" id="KW-0812">Transmembrane</keyword>
<evidence type="ECO:0000256" key="1">
    <source>
        <dbReference type="SAM" id="Phobius"/>
    </source>
</evidence>
<gene>
    <name evidence="2" type="ORF">BBI10_13245</name>
</gene>
<protein>
    <submittedName>
        <fullName evidence="2">Uncharacterized protein</fullName>
    </submittedName>
</protein>
<keyword evidence="1" id="KW-0472">Membrane</keyword>
<feature type="transmembrane region" description="Helical" evidence="1">
    <location>
        <begin position="70"/>
        <end position="93"/>
    </location>
</feature>
<dbReference type="Proteomes" id="UP000095143">
    <property type="component" value="Unassembled WGS sequence"/>
</dbReference>
<sequence length="94" mass="10351">MIYRGAGWMTLLTPLAMVLLLSWLLMDPSAKSSDLSLMQFLLAVGIGSAINVVLGFVLNRELHPDGVRHHFFFVPMQWPALAIMLACAVVALLK</sequence>
<organism evidence="2 3">
    <name type="scientific">Pseudomonas graminis</name>
    <dbReference type="NCBI Taxonomy" id="158627"/>
    <lineage>
        <taxon>Bacteria</taxon>
        <taxon>Pseudomonadati</taxon>
        <taxon>Pseudomonadota</taxon>
        <taxon>Gammaproteobacteria</taxon>
        <taxon>Pseudomonadales</taxon>
        <taxon>Pseudomonadaceae</taxon>
        <taxon>Pseudomonas</taxon>
    </lineage>
</organism>
<dbReference type="RefSeq" id="WP_065988961.1">
    <property type="nucleotide sequence ID" value="NZ_MDEN01000062.1"/>
</dbReference>
<comment type="caution">
    <text evidence="2">The sequence shown here is derived from an EMBL/GenBank/DDBJ whole genome shotgun (WGS) entry which is preliminary data.</text>
</comment>
<evidence type="ECO:0000313" key="3">
    <source>
        <dbReference type="Proteomes" id="UP000095143"/>
    </source>
</evidence>
<dbReference type="AlphaFoldDB" id="A0A1C2E0F4"/>
<evidence type="ECO:0000313" key="2">
    <source>
        <dbReference type="EMBL" id="OCX20514.1"/>
    </source>
</evidence>
<dbReference type="EMBL" id="MDEN01000062">
    <property type="protein sequence ID" value="OCX20514.1"/>
    <property type="molecule type" value="Genomic_DNA"/>
</dbReference>
<accession>A0A1C2E0F4</accession>
<feature type="transmembrane region" description="Helical" evidence="1">
    <location>
        <begin position="37"/>
        <end position="58"/>
    </location>
</feature>
<keyword evidence="1" id="KW-1133">Transmembrane helix</keyword>
<feature type="transmembrane region" description="Helical" evidence="1">
    <location>
        <begin position="6"/>
        <end position="25"/>
    </location>
</feature>
<reference evidence="2 3" key="1">
    <citation type="submission" date="2016-08" db="EMBL/GenBank/DDBJ databases">
        <title>Whole genome sequence of Pseudomonas graminis strain UASWS1507, a potential biological control agent for agriculture.</title>
        <authorList>
            <person name="Crovadore J."/>
            <person name="Calmin G."/>
            <person name="Chablais R."/>
            <person name="Cochard B."/>
            <person name="Lefort F."/>
        </authorList>
    </citation>
    <scope>NUCLEOTIDE SEQUENCE [LARGE SCALE GENOMIC DNA]</scope>
    <source>
        <strain evidence="2 3">UASWS1507</strain>
    </source>
</reference>
<name>A0A1C2E0F4_9PSED</name>